<reference evidence="1 2" key="1">
    <citation type="submission" date="2024-02" db="EMBL/GenBank/DDBJ databases">
        <title>First draft genome assembly of two strains of Seiridium cardinale.</title>
        <authorList>
            <person name="Emiliani G."/>
            <person name="Scali E."/>
        </authorList>
    </citation>
    <scope>NUCLEOTIDE SEQUENCE [LARGE SCALE GENOMIC DNA]</scope>
    <source>
        <strain evidence="1 2">BM-138-000479</strain>
    </source>
</reference>
<accession>A0ABR2XS53</accession>
<protein>
    <submittedName>
        <fullName evidence="1">Uncharacterized protein</fullName>
    </submittedName>
</protein>
<evidence type="ECO:0000313" key="1">
    <source>
        <dbReference type="EMBL" id="KAK9776608.1"/>
    </source>
</evidence>
<dbReference type="Proteomes" id="UP001465668">
    <property type="component" value="Unassembled WGS sequence"/>
</dbReference>
<organism evidence="1 2">
    <name type="scientific">Seiridium cardinale</name>
    <dbReference type="NCBI Taxonomy" id="138064"/>
    <lineage>
        <taxon>Eukaryota</taxon>
        <taxon>Fungi</taxon>
        <taxon>Dikarya</taxon>
        <taxon>Ascomycota</taxon>
        <taxon>Pezizomycotina</taxon>
        <taxon>Sordariomycetes</taxon>
        <taxon>Xylariomycetidae</taxon>
        <taxon>Amphisphaeriales</taxon>
        <taxon>Sporocadaceae</taxon>
        <taxon>Seiridium</taxon>
    </lineage>
</organism>
<proteinExistence type="predicted"/>
<evidence type="ECO:0000313" key="2">
    <source>
        <dbReference type="Proteomes" id="UP001465668"/>
    </source>
</evidence>
<name>A0ABR2XS53_9PEZI</name>
<comment type="caution">
    <text evidence="1">The sequence shown here is derived from an EMBL/GenBank/DDBJ whole genome shotgun (WGS) entry which is preliminary data.</text>
</comment>
<keyword evidence="2" id="KW-1185">Reference proteome</keyword>
<dbReference type="EMBL" id="JARVKM010000026">
    <property type="protein sequence ID" value="KAK9776608.1"/>
    <property type="molecule type" value="Genomic_DNA"/>
</dbReference>
<gene>
    <name evidence="1" type="ORF">SCAR479_06653</name>
</gene>
<sequence length="202" mass="21237">MEPPEVPALFGDSRPTTIGRCGRAAALCALRSCTPARPPICQLTVLPEYLSIGHGHRVSLPAASLLPAIQATSIDGRALILAANVYGVPSAVMAPNERNFQALHIPLLGVGCQCSTAIGPARHPLSCNAVPSSEPLAEQATLSAQNGLEGASDAVRFGLALKALPVAHAHKTAAPWACPYLKALVIWPYRYNTIRASKSHQR</sequence>